<accession>T1F1S9</accession>
<dbReference type="KEGG" id="hro:HELRODRAFT_169332"/>
<protein>
    <submittedName>
        <fullName evidence="1 2">Uncharacterized protein</fullName>
    </submittedName>
</protein>
<dbReference type="RefSeq" id="XP_009013410.1">
    <property type="nucleotide sequence ID" value="XM_009015162.1"/>
</dbReference>
<evidence type="ECO:0000313" key="2">
    <source>
        <dbReference type="EnsemblMetazoa" id="HelroP169332"/>
    </source>
</evidence>
<dbReference type="AlphaFoldDB" id="T1F1S9"/>
<name>T1F1S9_HELRO</name>
<organism evidence="2 3">
    <name type="scientific">Helobdella robusta</name>
    <name type="common">Californian leech</name>
    <dbReference type="NCBI Taxonomy" id="6412"/>
    <lineage>
        <taxon>Eukaryota</taxon>
        <taxon>Metazoa</taxon>
        <taxon>Spiralia</taxon>
        <taxon>Lophotrochozoa</taxon>
        <taxon>Annelida</taxon>
        <taxon>Clitellata</taxon>
        <taxon>Hirudinea</taxon>
        <taxon>Rhynchobdellida</taxon>
        <taxon>Glossiphoniidae</taxon>
        <taxon>Helobdella</taxon>
    </lineage>
</organism>
<dbReference type="EMBL" id="KB096080">
    <property type="protein sequence ID" value="ESO08480.1"/>
    <property type="molecule type" value="Genomic_DNA"/>
</dbReference>
<dbReference type="CTD" id="20202779"/>
<evidence type="ECO:0000313" key="1">
    <source>
        <dbReference type="EMBL" id="ESO08480.1"/>
    </source>
</evidence>
<dbReference type="InParanoid" id="T1F1S9"/>
<dbReference type="HOGENOM" id="CLU_1422920_0_0_1"/>
<dbReference type="EnsemblMetazoa" id="HelroT169332">
    <property type="protein sequence ID" value="HelroP169332"/>
    <property type="gene ID" value="HelroG169332"/>
</dbReference>
<dbReference type="GeneID" id="20202779"/>
<keyword evidence="3" id="KW-1185">Reference proteome</keyword>
<sequence length="191" mass="22814">MQFFDQHFDSDCLMSFQQSSSTSALEHGSNFETSLVNASQLRNNCDVENKISIESWFGRNKKKLNNNFNVPELNRLLIIAFFYWRHRKIVDRVAKKLRKVIQNVCINFCIPKAPYMESYLMDREASWQDYLTHELCKCKHVARVQEIKHIKKQNIWFELVTELFLKNVDLLDSHRSTMRAEFDDKRNGRSW</sequence>
<evidence type="ECO:0000313" key="3">
    <source>
        <dbReference type="Proteomes" id="UP000015101"/>
    </source>
</evidence>
<dbReference type="EMBL" id="AMQM01003265">
    <property type="status" value="NOT_ANNOTATED_CDS"/>
    <property type="molecule type" value="Genomic_DNA"/>
</dbReference>
<gene>
    <name evidence="2" type="primary">20202779</name>
    <name evidence="1" type="ORF">HELRODRAFT_169332</name>
</gene>
<dbReference type="Proteomes" id="UP000015101">
    <property type="component" value="Unassembled WGS sequence"/>
</dbReference>
<reference evidence="2" key="3">
    <citation type="submission" date="2015-06" db="UniProtKB">
        <authorList>
            <consortium name="EnsemblMetazoa"/>
        </authorList>
    </citation>
    <scope>IDENTIFICATION</scope>
</reference>
<reference evidence="3" key="1">
    <citation type="submission" date="2012-12" db="EMBL/GenBank/DDBJ databases">
        <authorList>
            <person name="Hellsten U."/>
            <person name="Grimwood J."/>
            <person name="Chapman J.A."/>
            <person name="Shapiro H."/>
            <person name="Aerts A."/>
            <person name="Otillar R.P."/>
            <person name="Terry A.Y."/>
            <person name="Boore J.L."/>
            <person name="Simakov O."/>
            <person name="Marletaz F."/>
            <person name="Cho S.-J."/>
            <person name="Edsinger-Gonzales E."/>
            <person name="Havlak P."/>
            <person name="Kuo D.-H."/>
            <person name="Larsson T."/>
            <person name="Lv J."/>
            <person name="Arendt D."/>
            <person name="Savage R."/>
            <person name="Osoegawa K."/>
            <person name="de Jong P."/>
            <person name="Lindberg D.R."/>
            <person name="Seaver E.C."/>
            <person name="Weisblat D.A."/>
            <person name="Putnam N.H."/>
            <person name="Grigoriev I.V."/>
            <person name="Rokhsar D.S."/>
        </authorList>
    </citation>
    <scope>NUCLEOTIDE SEQUENCE</scope>
</reference>
<proteinExistence type="predicted"/>
<reference evidence="1 3" key="2">
    <citation type="journal article" date="2013" name="Nature">
        <title>Insights into bilaterian evolution from three spiralian genomes.</title>
        <authorList>
            <person name="Simakov O."/>
            <person name="Marletaz F."/>
            <person name="Cho S.J."/>
            <person name="Edsinger-Gonzales E."/>
            <person name="Havlak P."/>
            <person name="Hellsten U."/>
            <person name="Kuo D.H."/>
            <person name="Larsson T."/>
            <person name="Lv J."/>
            <person name="Arendt D."/>
            <person name="Savage R."/>
            <person name="Osoegawa K."/>
            <person name="de Jong P."/>
            <person name="Grimwood J."/>
            <person name="Chapman J.A."/>
            <person name="Shapiro H."/>
            <person name="Aerts A."/>
            <person name="Otillar R.P."/>
            <person name="Terry A.Y."/>
            <person name="Boore J.L."/>
            <person name="Grigoriev I.V."/>
            <person name="Lindberg D.R."/>
            <person name="Seaver E.C."/>
            <person name="Weisblat D.A."/>
            <person name="Putnam N.H."/>
            <person name="Rokhsar D.S."/>
        </authorList>
    </citation>
    <scope>NUCLEOTIDE SEQUENCE</scope>
</reference>